<dbReference type="EMBL" id="CP113865">
    <property type="protein sequence ID" value="WAM32964.1"/>
    <property type="molecule type" value="Genomic_DNA"/>
</dbReference>
<dbReference type="Gene3D" id="3.30.70.20">
    <property type="match status" value="1"/>
</dbReference>
<dbReference type="RefSeq" id="WP_045169650.1">
    <property type="nucleotide sequence ID" value="NZ_CP113865.1"/>
</dbReference>
<feature type="domain" description="4Fe-4S ferredoxin-type" evidence="1">
    <location>
        <begin position="260"/>
        <end position="287"/>
    </location>
</feature>
<evidence type="ECO:0000259" key="1">
    <source>
        <dbReference type="PROSITE" id="PS51379"/>
    </source>
</evidence>
<gene>
    <name evidence="2" type="ORF">OTK00_001419</name>
</gene>
<feature type="domain" description="4Fe-4S ferredoxin-type" evidence="1">
    <location>
        <begin position="288"/>
        <end position="315"/>
    </location>
</feature>
<keyword evidence="3" id="KW-1185">Reference proteome</keyword>
<dbReference type="PROSITE" id="PS51379">
    <property type="entry name" value="4FE4S_FER_2"/>
    <property type="match status" value="2"/>
</dbReference>
<dbReference type="InterPro" id="IPR036812">
    <property type="entry name" value="NAD(P)_OxRdtase_dom_sf"/>
</dbReference>
<dbReference type="SUPFAM" id="SSF51430">
    <property type="entry name" value="NAD(P)-linked oxidoreductase"/>
    <property type="match status" value="1"/>
</dbReference>
<dbReference type="PANTHER" id="PTHR43312">
    <property type="entry name" value="D-THREO-ALDOSE 1-DEHYDROGENASE"/>
    <property type="match status" value="1"/>
</dbReference>
<dbReference type="InterPro" id="IPR053135">
    <property type="entry name" value="AKR2_Oxidoreductase"/>
</dbReference>
<dbReference type="InterPro" id="IPR020471">
    <property type="entry name" value="AKR"/>
</dbReference>
<dbReference type="SUPFAM" id="SSF54862">
    <property type="entry name" value="4Fe-4S ferredoxins"/>
    <property type="match status" value="1"/>
</dbReference>
<reference evidence="2" key="1">
    <citation type="submission" date="2022-12" db="EMBL/GenBank/DDBJ databases">
        <authorList>
            <person name="Bing R.G."/>
            <person name="Willard D.J."/>
            <person name="Manesh M.J.H."/>
            <person name="Laemthong T."/>
            <person name="Crosby J.R."/>
            <person name="Kelly R.M."/>
        </authorList>
    </citation>
    <scope>NUCLEOTIDE SEQUENCE</scope>
    <source>
        <strain evidence="2">DSM 8990</strain>
    </source>
</reference>
<accession>A0ABY7BNJ7</accession>
<dbReference type="CDD" id="cd19100">
    <property type="entry name" value="AKR_unchar"/>
    <property type="match status" value="1"/>
</dbReference>
<dbReference type="InterPro" id="IPR017896">
    <property type="entry name" value="4Fe4S_Fe-S-bd"/>
</dbReference>
<dbReference type="Proteomes" id="UP001164909">
    <property type="component" value="Chromosome"/>
</dbReference>
<dbReference type="Gene3D" id="3.20.20.100">
    <property type="entry name" value="NADP-dependent oxidoreductase domain"/>
    <property type="match status" value="1"/>
</dbReference>
<proteinExistence type="predicted"/>
<evidence type="ECO:0000313" key="2">
    <source>
        <dbReference type="EMBL" id="WAM32964.1"/>
    </source>
</evidence>
<protein>
    <submittedName>
        <fullName evidence="2">Aldo/keto reductase</fullName>
    </submittedName>
</protein>
<dbReference type="InterPro" id="IPR023210">
    <property type="entry name" value="NADP_OxRdtase_dom"/>
</dbReference>
<evidence type="ECO:0000313" key="3">
    <source>
        <dbReference type="Proteomes" id="UP001164909"/>
    </source>
</evidence>
<dbReference type="PANTHER" id="PTHR43312:SF1">
    <property type="entry name" value="NADP-DEPENDENT OXIDOREDUCTASE DOMAIN-CONTAINING PROTEIN"/>
    <property type="match status" value="1"/>
</dbReference>
<dbReference type="Pfam" id="PF00248">
    <property type="entry name" value="Aldo_ket_red"/>
    <property type="match status" value="1"/>
</dbReference>
<sequence>MEYVKLGNTSLVVSKLCFGTLTIGPLQKNLPVDEGAELLAYAYQRGINFVDTAELYDTYKYIRRSIEIGGKRPVISTKSYAYDKKSAEASLKKALSELNVDYIDLFMLHEQEGDHTFKGHYEAIEYFLKAKEKGYVRHFGISTHYIKAVKDSLKYSEIEVIHPIFNFKGIGIVDGTIYQMIEAVKEAYRLGKGIFAMKIFGGGNLLSDFKNALEFVFDFPYLHSVAVGMQSRFEIDYNIKCFEERKVYLDEKLLENIKTKRLHVESWCEGCGRCVKYCHQKALKLKDGKVTVDYTKCLCCGYCSRYCNVFALKII</sequence>
<organism evidence="2 3">
    <name type="scientific">Caldicellulosiruptor morganii</name>
    <dbReference type="NCBI Taxonomy" id="1387555"/>
    <lineage>
        <taxon>Bacteria</taxon>
        <taxon>Bacillati</taxon>
        <taxon>Bacillota</taxon>
        <taxon>Bacillota incertae sedis</taxon>
        <taxon>Caldicellulosiruptorales</taxon>
        <taxon>Caldicellulosiruptoraceae</taxon>
        <taxon>Caldicellulosiruptor</taxon>
    </lineage>
</organism>
<dbReference type="PRINTS" id="PR00069">
    <property type="entry name" value="ALDKETRDTASE"/>
</dbReference>
<name>A0ABY7BNJ7_9FIRM</name>